<dbReference type="InterPro" id="IPR008040">
    <property type="entry name" value="Hydant_A_N"/>
</dbReference>
<dbReference type="Pfam" id="PF01968">
    <property type="entry name" value="Hydantoinase_A"/>
    <property type="match status" value="1"/>
</dbReference>
<dbReference type="InterPro" id="IPR045079">
    <property type="entry name" value="Oxoprolinase-like"/>
</dbReference>
<dbReference type="SUPFAM" id="SSF53067">
    <property type="entry name" value="Actin-like ATPase domain"/>
    <property type="match status" value="1"/>
</dbReference>
<evidence type="ECO:0000259" key="2">
    <source>
        <dbReference type="Pfam" id="PF05378"/>
    </source>
</evidence>
<dbReference type="InterPro" id="IPR002821">
    <property type="entry name" value="Hydantoinase_A"/>
</dbReference>
<dbReference type="PANTHER" id="PTHR11365:SF10">
    <property type="entry name" value="HYDANTOINASE_OXOPROLINASE"/>
    <property type="match status" value="1"/>
</dbReference>
<dbReference type="AlphaFoldDB" id="A0A6J7SCB7"/>
<dbReference type="Pfam" id="PF05378">
    <property type="entry name" value="Hydant_A_N"/>
    <property type="match status" value="1"/>
</dbReference>
<proteinExistence type="predicted"/>
<feature type="domain" description="Hydantoinase A/oxoprolinase" evidence="1">
    <location>
        <begin position="193"/>
        <end position="364"/>
    </location>
</feature>
<sequence length="518" mass="53309">MSRLRIGIDVGGTNTDAVVVDQDGNVLASTKAATTPDPSDGIAAALKAVIEGIDKSHIKQAMLGTTHPANAIIQRKDLQQVGVLRLAAPSSLAIRPGAAWPKDLHATVIGPSAIIKGGYEYDGSEISPLDEQAVRDFAQKCKGVVNAIAVSCAFAPANYEQELRAGAIIAEELGEDYAVSLSHQVGAIGLLERENATILNASLFGVAKRVVDGFQGALLSHGLKVDSYLTQNDGTLMTAEEAIRLPILTVGSGPTNSMRGACALAKLSDALVFDVGGTSADVGILIDGFPRESSAAVEVGGVRTNFRMPDLISIGLGGGTIVREEDGGVRVGPDSVGYRVVTEALITGGSTLTLSDISTKGGRLTGFGDASKVAGVKDATVAGALAWVDEQIQILCDRMKASRTSLPLIAVGGGSHLVPDDIPGVAGVIRPAHHSVANAFGAAIAEASGAVDRVYRYEAEGRDACLDDAKRLATEAAIRAGADADQVRITSVVEVPMSYLPGQGCRVQVKAAGPLATH</sequence>
<feature type="domain" description="Hydantoinase/oxoprolinase N-terminal" evidence="2">
    <location>
        <begin position="5"/>
        <end position="172"/>
    </location>
</feature>
<gene>
    <name evidence="3" type="ORF">UFOPK4234_00848</name>
</gene>
<dbReference type="PANTHER" id="PTHR11365">
    <property type="entry name" value="5-OXOPROLINASE RELATED"/>
    <property type="match status" value="1"/>
</dbReference>
<dbReference type="EMBL" id="CAFBQA010000041">
    <property type="protein sequence ID" value="CAB5038719.1"/>
    <property type="molecule type" value="Genomic_DNA"/>
</dbReference>
<dbReference type="GO" id="GO:0016787">
    <property type="term" value="F:hydrolase activity"/>
    <property type="evidence" value="ECO:0007669"/>
    <property type="project" value="InterPro"/>
</dbReference>
<dbReference type="Gene3D" id="3.30.420.40">
    <property type="match status" value="1"/>
</dbReference>
<evidence type="ECO:0000313" key="3">
    <source>
        <dbReference type="EMBL" id="CAB5038719.1"/>
    </source>
</evidence>
<reference evidence="3" key="1">
    <citation type="submission" date="2020-05" db="EMBL/GenBank/DDBJ databases">
        <authorList>
            <person name="Chiriac C."/>
            <person name="Salcher M."/>
            <person name="Ghai R."/>
            <person name="Kavagutti S V."/>
        </authorList>
    </citation>
    <scope>NUCLEOTIDE SEQUENCE</scope>
</reference>
<organism evidence="3">
    <name type="scientific">freshwater metagenome</name>
    <dbReference type="NCBI Taxonomy" id="449393"/>
    <lineage>
        <taxon>unclassified sequences</taxon>
        <taxon>metagenomes</taxon>
        <taxon>ecological metagenomes</taxon>
    </lineage>
</organism>
<evidence type="ECO:0000259" key="1">
    <source>
        <dbReference type="Pfam" id="PF01968"/>
    </source>
</evidence>
<dbReference type="InterPro" id="IPR043129">
    <property type="entry name" value="ATPase_NBD"/>
</dbReference>
<accession>A0A6J7SCB7</accession>
<name>A0A6J7SCB7_9ZZZZ</name>
<protein>
    <submittedName>
        <fullName evidence="3">Unannotated protein</fullName>
    </submittedName>
</protein>